<dbReference type="RefSeq" id="WP_034650781.1">
    <property type="nucleotide sequence ID" value="NZ_BCVB01000006.1"/>
</dbReference>
<accession>A0A0B6AKV0</accession>
<dbReference type="Proteomes" id="UP000031829">
    <property type="component" value="Chromosome"/>
</dbReference>
<evidence type="ECO:0000313" key="1">
    <source>
        <dbReference type="EMBL" id="AJI21692.1"/>
    </source>
</evidence>
<gene>
    <name evidence="1" type="ORF">BG04_5561</name>
</gene>
<name>A0A0B6AKV0_PRIM2</name>
<evidence type="ECO:0000313" key="2">
    <source>
        <dbReference type="Proteomes" id="UP000031829"/>
    </source>
</evidence>
<proteinExistence type="predicted"/>
<protein>
    <submittedName>
        <fullName evidence="1">Putative membrane protein</fullName>
    </submittedName>
</protein>
<dbReference type="HOGENOM" id="CLU_1783007_0_0_9"/>
<organism evidence="1 2">
    <name type="scientific">Priestia megaterium (strain ATCC 14581 / DSM 32 / CCUG 1817 / JCM 2506 / NBRC 15308 / NCIMB 9376 / NCTC 10342 / NRRL B-14308 / VKM B-512 / Ford 19)</name>
    <name type="common">Bacillus megaterium</name>
    <dbReference type="NCBI Taxonomy" id="1348623"/>
    <lineage>
        <taxon>Bacteria</taxon>
        <taxon>Bacillati</taxon>
        <taxon>Bacillota</taxon>
        <taxon>Bacilli</taxon>
        <taxon>Bacillales</taxon>
        <taxon>Bacillaceae</taxon>
        <taxon>Priestia</taxon>
    </lineage>
</organism>
<sequence length="145" mass="16536">MEFILICNFLLSATAAFLLVPAFTKKHTLHVTLLSLLFLLSIVPTFLLANPHIGVLPWAIRDGLLLFAAFLFFCLTFTSNKWKTLLFFLLFLLSIAPLSYVVYDNFTHTYIDANIGLGLGFLLTWLLTALYNILAILRFFRQKSQ</sequence>
<dbReference type="AlphaFoldDB" id="A0A0B6AKV0"/>
<reference evidence="1 2" key="1">
    <citation type="journal article" date="2015" name="Genome Announc.">
        <title>Complete genome sequences for 35 biothreat assay-relevant bacillus species.</title>
        <authorList>
            <person name="Johnson S.L."/>
            <person name="Daligault H.E."/>
            <person name="Davenport K.W."/>
            <person name="Jaissle J."/>
            <person name="Frey K.G."/>
            <person name="Ladner J.T."/>
            <person name="Broomall S.M."/>
            <person name="Bishop-Lilly K.A."/>
            <person name="Bruce D.C."/>
            <person name="Gibbons H.S."/>
            <person name="Coyne S.R."/>
            <person name="Lo C.C."/>
            <person name="Meincke L."/>
            <person name="Munk A.C."/>
            <person name="Koroleva G.I."/>
            <person name="Rosenzweig C.N."/>
            <person name="Palacios G.F."/>
            <person name="Redden C.L."/>
            <person name="Minogue T.D."/>
            <person name="Chain P.S."/>
        </authorList>
    </citation>
    <scope>NUCLEOTIDE SEQUENCE [LARGE SCALE GENOMIC DNA]</scope>
    <source>
        <strain evidence="2">ATCC 14581 / DSM 32 / JCM 2506 / NBRC 15308 / NCIMB 9376 / NCTC 10342 / NRRL B-14308 / VKM B-512</strain>
    </source>
</reference>
<dbReference type="GeneID" id="93643502"/>
<dbReference type="EMBL" id="CP009920">
    <property type="protein sequence ID" value="AJI21692.1"/>
    <property type="molecule type" value="Genomic_DNA"/>
</dbReference>
<dbReference type="KEGG" id="bmeg:BG04_5561"/>